<dbReference type="PANTHER" id="PTHR34219:SF3">
    <property type="entry name" value="BLL7967 PROTEIN"/>
    <property type="match status" value="1"/>
</dbReference>
<dbReference type="InterPro" id="IPR005625">
    <property type="entry name" value="PepSY-ass_TM"/>
</dbReference>
<dbReference type="PANTHER" id="PTHR34219">
    <property type="entry name" value="IRON-REGULATED INNER MEMBRANE PROTEIN-RELATED"/>
    <property type="match status" value="1"/>
</dbReference>
<evidence type="ECO:0000256" key="1">
    <source>
        <dbReference type="SAM" id="Phobius"/>
    </source>
</evidence>
<dbReference type="RefSeq" id="WP_386758684.1">
    <property type="nucleotide sequence ID" value="NZ_JBHRXK010000003.1"/>
</dbReference>
<feature type="transmembrane region" description="Helical" evidence="1">
    <location>
        <begin position="26"/>
        <end position="50"/>
    </location>
</feature>
<evidence type="ECO:0000313" key="3">
    <source>
        <dbReference type="Proteomes" id="UP001595740"/>
    </source>
</evidence>
<keyword evidence="1" id="KW-0812">Transmembrane</keyword>
<feature type="transmembrane region" description="Helical" evidence="1">
    <location>
        <begin position="148"/>
        <end position="168"/>
    </location>
</feature>
<feature type="transmembrane region" description="Helical" evidence="1">
    <location>
        <begin position="336"/>
        <end position="356"/>
    </location>
</feature>
<evidence type="ECO:0000313" key="2">
    <source>
        <dbReference type="EMBL" id="MFC3550921.1"/>
    </source>
</evidence>
<accession>A0ABV7RQM8</accession>
<dbReference type="Proteomes" id="UP001595740">
    <property type="component" value="Unassembled WGS sequence"/>
</dbReference>
<name>A0ABV7RQM8_9GAMM</name>
<organism evidence="2 3">
    <name type="scientific">Lysobacter cavernae</name>
    <dbReference type="NCBI Taxonomy" id="1685901"/>
    <lineage>
        <taxon>Bacteria</taxon>
        <taxon>Pseudomonadati</taxon>
        <taxon>Pseudomonadota</taxon>
        <taxon>Gammaproteobacteria</taxon>
        <taxon>Lysobacterales</taxon>
        <taxon>Lysobacteraceae</taxon>
        <taxon>Lysobacter</taxon>
    </lineage>
</organism>
<feature type="transmembrane region" description="Helical" evidence="1">
    <location>
        <begin position="197"/>
        <end position="216"/>
    </location>
</feature>
<sequence>MATVTIAPGAGTAALRRRLRATLSWLHLWVGLSVGTLFALVSLAGTVLVFHTDLLRWQHPQLAQHAPVADGRVLAAVIKQWQPHGLRSLDLPRAELPVWQGYFQDGSRAYFAPEDGALLLRRSHHDDALLWLHEWHVELLGGETGKEVLGVVGWVSLALVLIGLYLWWPKRGRMLAQLKVFTGPPVRRWLTWHRSSGVMLLPLLVLATFTGTGMIYSKGFGAVFMGAFGGEKPTAPEVKGDGLVDWTQALAHARDALPGAELHRVSVPKAGDGALAFRSQASGEWHPVGRSTIHLDRSGAQRLQVYDATANRLGARMSDAIYPLHIGAVGGSVMKWVTALVGLLPAFLLATGFLFWRRRRRKG</sequence>
<reference evidence="3" key="1">
    <citation type="journal article" date="2019" name="Int. J. Syst. Evol. Microbiol.">
        <title>The Global Catalogue of Microorganisms (GCM) 10K type strain sequencing project: providing services to taxonomists for standard genome sequencing and annotation.</title>
        <authorList>
            <consortium name="The Broad Institute Genomics Platform"/>
            <consortium name="The Broad Institute Genome Sequencing Center for Infectious Disease"/>
            <person name="Wu L."/>
            <person name="Ma J."/>
        </authorList>
    </citation>
    <scope>NUCLEOTIDE SEQUENCE [LARGE SCALE GENOMIC DNA]</scope>
    <source>
        <strain evidence="3">KCTC 42875</strain>
    </source>
</reference>
<proteinExistence type="predicted"/>
<protein>
    <submittedName>
        <fullName evidence="2">PepSY-associated TM helix domain-containing protein</fullName>
    </submittedName>
</protein>
<keyword evidence="1" id="KW-1133">Transmembrane helix</keyword>
<gene>
    <name evidence="2" type="ORF">ACFOLC_07800</name>
</gene>
<keyword evidence="1" id="KW-0472">Membrane</keyword>
<dbReference type="EMBL" id="JBHRXK010000003">
    <property type="protein sequence ID" value="MFC3550921.1"/>
    <property type="molecule type" value="Genomic_DNA"/>
</dbReference>
<comment type="caution">
    <text evidence="2">The sequence shown here is derived from an EMBL/GenBank/DDBJ whole genome shotgun (WGS) entry which is preliminary data.</text>
</comment>
<dbReference type="Pfam" id="PF03929">
    <property type="entry name" value="PepSY_TM"/>
    <property type="match status" value="1"/>
</dbReference>
<keyword evidence="3" id="KW-1185">Reference proteome</keyword>